<dbReference type="AlphaFoldDB" id="A0AA40CKV8"/>
<keyword evidence="1" id="KW-0812">Transmembrane</keyword>
<comment type="caution">
    <text evidence="2">The sequence shown here is derived from an EMBL/GenBank/DDBJ whole genome shotgun (WGS) entry which is preliminary data.</text>
</comment>
<feature type="transmembrane region" description="Helical" evidence="1">
    <location>
        <begin position="115"/>
        <end position="136"/>
    </location>
</feature>
<gene>
    <name evidence="2" type="ORF">B0T16DRAFT_211017</name>
</gene>
<feature type="transmembrane region" description="Helical" evidence="1">
    <location>
        <begin position="46"/>
        <end position="67"/>
    </location>
</feature>
<feature type="transmembrane region" description="Helical" evidence="1">
    <location>
        <begin position="74"/>
        <end position="95"/>
    </location>
</feature>
<protein>
    <submittedName>
        <fullName evidence="2">Uncharacterized protein</fullName>
    </submittedName>
</protein>
<name>A0AA40CKV8_9PEZI</name>
<evidence type="ECO:0000256" key="1">
    <source>
        <dbReference type="SAM" id="Phobius"/>
    </source>
</evidence>
<keyword evidence="1" id="KW-1133">Transmembrane helix</keyword>
<keyword evidence="3" id="KW-1185">Reference proteome</keyword>
<evidence type="ECO:0000313" key="2">
    <source>
        <dbReference type="EMBL" id="KAK0641198.1"/>
    </source>
</evidence>
<dbReference type="Proteomes" id="UP001174936">
    <property type="component" value="Unassembled WGS sequence"/>
</dbReference>
<accession>A0AA40CKV8</accession>
<organism evidence="2 3">
    <name type="scientific">Cercophora newfieldiana</name>
    <dbReference type="NCBI Taxonomy" id="92897"/>
    <lineage>
        <taxon>Eukaryota</taxon>
        <taxon>Fungi</taxon>
        <taxon>Dikarya</taxon>
        <taxon>Ascomycota</taxon>
        <taxon>Pezizomycotina</taxon>
        <taxon>Sordariomycetes</taxon>
        <taxon>Sordariomycetidae</taxon>
        <taxon>Sordariales</taxon>
        <taxon>Lasiosphaeriaceae</taxon>
        <taxon>Cercophora</taxon>
    </lineage>
</organism>
<evidence type="ECO:0000313" key="3">
    <source>
        <dbReference type="Proteomes" id="UP001174936"/>
    </source>
</evidence>
<sequence length="143" mass="15748">MPIPLINQPWIRAPFFLHWGFEAPAAATFFFAPSSQLPGASPETKLILRSYGGLLFATCLLSIAFLTRPKYDDATITFGAMMAFYHIFPIYRAVVRIRRGLGVEGTQGRVLGGPSLHLVVHLISFVSLAGAAVVAIKYPEQRR</sequence>
<reference evidence="2" key="1">
    <citation type="submission" date="2023-06" db="EMBL/GenBank/DDBJ databases">
        <title>Genome-scale phylogeny and comparative genomics of the fungal order Sordariales.</title>
        <authorList>
            <consortium name="Lawrence Berkeley National Laboratory"/>
            <person name="Hensen N."/>
            <person name="Bonometti L."/>
            <person name="Westerberg I."/>
            <person name="Brannstrom I.O."/>
            <person name="Guillou S."/>
            <person name="Cros-Aarteil S."/>
            <person name="Calhoun S."/>
            <person name="Haridas S."/>
            <person name="Kuo A."/>
            <person name="Mondo S."/>
            <person name="Pangilinan J."/>
            <person name="Riley R."/>
            <person name="Labutti K."/>
            <person name="Andreopoulos B."/>
            <person name="Lipzen A."/>
            <person name="Chen C."/>
            <person name="Yanf M."/>
            <person name="Daum C."/>
            <person name="Ng V."/>
            <person name="Clum A."/>
            <person name="Steindorff A."/>
            <person name="Ohm R."/>
            <person name="Martin F."/>
            <person name="Silar P."/>
            <person name="Natvig D."/>
            <person name="Lalanne C."/>
            <person name="Gautier V."/>
            <person name="Ament-Velasquez S.L."/>
            <person name="Kruys A."/>
            <person name="Hutchinson M.I."/>
            <person name="Powell A.J."/>
            <person name="Barry K."/>
            <person name="Miller A.N."/>
            <person name="Grigoriev I.V."/>
            <person name="Debuchy R."/>
            <person name="Gladieux P."/>
            <person name="Thoren M.H."/>
            <person name="Johannesson H."/>
        </authorList>
    </citation>
    <scope>NUCLEOTIDE SEQUENCE</scope>
    <source>
        <strain evidence="2">SMH2532-1</strain>
    </source>
</reference>
<dbReference type="EMBL" id="JAULSV010000006">
    <property type="protein sequence ID" value="KAK0641198.1"/>
    <property type="molecule type" value="Genomic_DNA"/>
</dbReference>
<proteinExistence type="predicted"/>
<keyword evidence="1" id="KW-0472">Membrane</keyword>